<dbReference type="Gene3D" id="3.30.1420.10">
    <property type="match status" value="1"/>
</dbReference>
<reference evidence="7 8" key="1">
    <citation type="journal article" date="2018" name="Genome Biol. Evol.">
        <title>Cladogenesis and Genomic Streamlining in Extracellular Endosymbionts of Tropical Stink Bugs.</title>
        <authorList>
            <person name="Otero-Bravo A."/>
            <person name="Goffredi S."/>
            <person name="Sabree Z.L."/>
        </authorList>
    </citation>
    <scope>NUCLEOTIDE SEQUENCE [LARGE SCALE GENOMIC DNA]</scope>
    <source>
        <strain evidence="7 8">SoEO</strain>
    </source>
</reference>
<evidence type="ECO:0000256" key="4">
    <source>
        <dbReference type="ARBA" id="ARBA00025918"/>
    </source>
</evidence>
<dbReference type="GO" id="GO:0097163">
    <property type="term" value="F:sulfur carrier activity"/>
    <property type="evidence" value="ECO:0007669"/>
    <property type="project" value="TreeGrafter"/>
</dbReference>
<dbReference type="SUPFAM" id="SSF69721">
    <property type="entry name" value="DsrC, the gamma subunit of dissimilatory sulfite reductase"/>
    <property type="match status" value="1"/>
</dbReference>
<sequence>MKSNDKIIEYDIEGYLKNSDDWNEDLAVKIALQENISMTVEHWSIIYFIRSFYLKYNISPKMRMLAMAIANQYGKEKGNSCYLFHLFPKGIIKQATKIAGIPKPNKCL</sequence>
<name>A0A2P5T2D7_9GAMM</name>
<dbReference type="InterPro" id="IPR007453">
    <property type="entry name" value="DsrC/TusE"/>
</dbReference>
<dbReference type="InterPro" id="IPR042072">
    <property type="entry name" value="DsrC-like_C"/>
</dbReference>
<comment type="caution">
    <text evidence="7">The sequence shown here is derived from an EMBL/GenBank/DDBJ whole genome shotgun (WGS) entry which is preliminary data.</text>
</comment>
<dbReference type="PIRSF" id="PIRSF006223">
    <property type="entry name" value="DsrC_TusE"/>
    <property type="match status" value="1"/>
</dbReference>
<evidence type="ECO:0000256" key="3">
    <source>
        <dbReference type="ARBA" id="ARBA00025277"/>
    </source>
</evidence>
<keyword evidence="5 7" id="KW-0808">Transferase</keyword>
<proteinExistence type="inferred from homology"/>
<comment type="subcellular location">
    <subcellularLocation>
        <location evidence="1">Cytoplasm</location>
    </subcellularLocation>
</comment>
<evidence type="ECO:0000313" key="7">
    <source>
        <dbReference type="EMBL" id="PPI88764.1"/>
    </source>
</evidence>
<feature type="active site" description="Cysteine persulfide intermediate" evidence="6">
    <location>
        <position position="107"/>
    </location>
</feature>
<dbReference type="NCBIfam" id="TIGR03342">
    <property type="entry name" value="dsrC_tusE_dsvC"/>
    <property type="match status" value="1"/>
</dbReference>
<dbReference type="EMBL" id="PDKR01000001">
    <property type="protein sequence ID" value="PPI88764.1"/>
    <property type="molecule type" value="Genomic_DNA"/>
</dbReference>
<evidence type="ECO:0000256" key="5">
    <source>
        <dbReference type="PIRNR" id="PIRNR006223"/>
    </source>
</evidence>
<evidence type="ECO:0000256" key="1">
    <source>
        <dbReference type="ARBA" id="ARBA00004496"/>
    </source>
</evidence>
<evidence type="ECO:0000313" key="8">
    <source>
        <dbReference type="Proteomes" id="UP000295937"/>
    </source>
</evidence>
<evidence type="ECO:0000256" key="6">
    <source>
        <dbReference type="PIRSR" id="PIRSR006223-50"/>
    </source>
</evidence>
<gene>
    <name evidence="7" type="ORF">CRV09_00390</name>
</gene>
<accession>A0A2P5T2D7</accession>
<comment type="subunit">
    <text evidence="4">Interacts with the TusBCD complex. Interacts with MnmA.</text>
</comment>
<organism evidence="7 8">
    <name type="scientific">Candidatus Pantoea edessiphila</name>
    <dbReference type="NCBI Taxonomy" id="2044610"/>
    <lineage>
        <taxon>Bacteria</taxon>
        <taxon>Pseudomonadati</taxon>
        <taxon>Pseudomonadota</taxon>
        <taxon>Gammaproteobacteria</taxon>
        <taxon>Enterobacterales</taxon>
        <taxon>Erwiniaceae</taxon>
        <taxon>Pantoea</taxon>
    </lineage>
</organism>
<dbReference type="InterPro" id="IPR043163">
    <property type="entry name" value="DsrC-like_N"/>
</dbReference>
<dbReference type="AlphaFoldDB" id="A0A2P5T2D7"/>
<dbReference type="RefSeq" id="WP_136132190.1">
    <property type="nucleotide sequence ID" value="NZ_PDKR01000001.1"/>
</dbReference>
<dbReference type="OrthoDB" id="9786347at2"/>
<comment type="similarity">
    <text evidence="5">Belongs to the dsrC/tusE family.</text>
</comment>
<dbReference type="GO" id="GO:0002143">
    <property type="term" value="P:tRNA wobble position uridine thiolation"/>
    <property type="evidence" value="ECO:0007669"/>
    <property type="project" value="TreeGrafter"/>
</dbReference>
<dbReference type="Proteomes" id="UP000295937">
    <property type="component" value="Unassembled WGS sequence"/>
</dbReference>
<dbReference type="PANTHER" id="PTHR37010">
    <property type="entry name" value="SULFURTRANSFERASE TUSE"/>
    <property type="match status" value="1"/>
</dbReference>
<dbReference type="Gene3D" id="1.10.10.370">
    <property type="entry name" value="DsrC-like protein, C-terminal domain"/>
    <property type="match status" value="1"/>
</dbReference>
<keyword evidence="2" id="KW-0963">Cytoplasm</keyword>
<dbReference type="EC" id="2.8.1.-" evidence="5"/>
<dbReference type="PANTHER" id="PTHR37010:SF1">
    <property type="entry name" value="SULFURTRANSFERASE TUSE"/>
    <property type="match status" value="1"/>
</dbReference>
<evidence type="ECO:0000256" key="2">
    <source>
        <dbReference type="ARBA" id="ARBA00022490"/>
    </source>
</evidence>
<protein>
    <recommendedName>
        <fullName evidence="5">Sulfurtransferase</fullName>
        <ecNumber evidence="5">2.8.1.-</ecNumber>
    </recommendedName>
</protein>
<dbReference type="Pfam" id="PF04358">
    <property type="entry name" value="DsrC"/>
    <property type="match status" value="1"/>
</dbReference>
<dbReference type="GO" id="GO:0005737">
    <property type="term" value="C:cytoplasm"/>
    <property type="evidence" value="ECO:0007669"/>
    <property type="project" value="UniProtKB-SubCell"/>
</dbReference>
<dbReference type="InterPro" id="IPR025526">
    <property type="entry name" value="DsrC-like_dom_sf"/>
</dbReference>
<comment type="function">
    <text evidence="3">Part of a sulfur-relay system required for 2-thiolation of 5-methylaminomethyl-2-thiouridine (mnm(5)s(2)U) at tRNA wobble positions. Could accept sulfur from TusD.</text>
</comment>
<dbReference type="GO" id="GO:0016740">
    <property type="term" value="F:transferase activity"/>
    <property type="evidence" value="ECO:0007669"/>
    <property type="project" value="UniProtKB-KW"/>
</dbReference>